<dbReference type="Proteomes" id="UP001634394">
    <property type="component" value="Unassembled WGS sequence"/>
</dbReference>
<evidence type="ECO:0000256" key="3">
    <source>
        <dbReference type="SAM" id="Phobius"/>
    </source>
</evidence>
<comment type="caution">
    <text evidence="4">The sequence shown here is derived from an EMBL/GenBank/DDBJ whole genome shotgun (WGS) entry which is preliminary data.</text>
</comment>
<evidence type="ECO:0000256" key="2">
    <source>
        <dbReference type="SAM" id="MobiDB-lite"/>
    </source>
</evidence>
<feature type="transmembrane region" description="Helical" evidence="3">
    <location>
        <begin position="1674"/>
        <end position="1697"/>
    </location>
</feature>
<evidence type="ECO:0000313" key="4">
    <source>
        <dbReference type="EMBL" id="KAL3882387.1"/>
    </source>
</evidence>
<sequence length="1799" mass="201366">MFSPVGLYHNSDGWIQETACYGSDHRCSKFKLACPEENRIILGQMQYAFKFLDKCVFGVSNCDQNPMMCCKYSKGDQLLSYWENDTYVARRMCSAKQSCSLHVPWIGTGLVISSYVRLSYRCAPEKSIVDMCSSVITHAKDLYLIFNGSAERAPDEIIRRKNCWCKISTTNCISSLRISYIDIRVIRVSKDMSGKRCSSASLVTSSFKPMVDCDPGNLPMREPTDADILNSYQETLTLQNLWKYGENDVPEFLLLSVTEVNLVCNMPESDQQKFDTCSPNTMQEASKRNQESEHLSQIGTLNIKQESRIGGMVDNVGRFNAIQKNSAGVMDQSDSHGEKTIALATEPFNHKTSKLPNELSSGQAYTQLYPISEDEVLKLQRGLDQMPNKIDRKGIYDQTLHSTSEWRYSTQFSLPRRTFKLEPTMQKRKIGQHAGRHLPTEHIYNEKDESSNAREDEKDKMLEYTSLSTFHTTDSGQKESKFPNIQVTIPKTPRLKLLTQIVKKRKLESSWPASSFSSRPSSTYLTPNFKKSATAIKHKTEKYFDRDFRRKHNNASSHESDNHNAGMFITSNRFNREQSFYEHMTDSSKSLVSSVTSKQTLFGIEDFEVRNMKNIKTANLTREGKSIVGGTSVAATPIKNENSSFENTSEITEENSYGKESSADMTEGYAVNIKGVQDETLSVFSSMFPFSSLVDVKADVIGKHSDVLKELATKELDPDKCSTKGMFSFSTVLSSTESSVIVARHSRDKNIFNRDGDFSSKRNARITNEVANENNRTSESEIQCSQLTTEDFIQDNEKPFEITEAGLGKDKIRKEIKMFKGDVFENFTLSHLSNLSLPSSWTSPIYSSKIEFSDSKETVTMPNWRNREMRQSTTRAWGKRTEVLYDQTNVLDEVKYRDMSKLININDPFVRQTVSHMKPYHNHPLKRKIKTRAANTTTETSLTTLAGDKLELTGNVYTLSFAEQIRRERTLDGEIMTSNTGNAAPFSSTTMPFNLNEHVAGNLLRPSMPKASLNMSAVDKPGGIIVLDDNSTSEITTVGNTKHIINGSNAENTLLTSYSMSTTGSAGECTFGVTRSCTHPSSRRSSYPNSTEKMIDSNKIANYVEKKSDINGRANESLLEDVSDYLKPVLSTGTIQQTTIENKIGSIKSTYQTNVVLHNSTVPKSQMSDNLHPIRKLAPSFEISTEIVSKENHRHSLSDNKKPFRDLHKENANSLLTRGVPEDQTPEEFQVDTPHHQSLIDEDLCAKVRPIVNNQSSLGKERFPTNLNCTKVRSTPSTLNVTMGQEISTHLREESSLRISARMESQISDTSESMLTPNASITGSNSNRGSASLLHTILSENDNIESRSQHQSKHSIQSIGASSSKPKKVAITEKESLDNSSIKASAADIGADIKLVKYPFHTVTEANSIGAVTRFPSTFASTIKTDVSKMQTSNVYSWSLGLRAVASFHENKSRIVTGQGEHAPQTSTKKANFGSEANNHMANEQSSAKELKSRGPNVVDFAIRNTPAAIEIKDSKINEHTTEQIVKTKAKDNILLDQNDLSSNISSSDVTLSNNRAVVTVLEVSSSVGLEKITASTERKQHVTKTTRTSTRIVNNEEPIRNKASEDVETPDILNEHEAKIIAADAEIAKLLGKMETSKVKMEEEKEELNTEKIDVNNNAKRYKTNTQDGNRRIVTSVVCGALILLVLVGFIVLIYVRLHRIKLDRCQWNSPSISTIETSDRHYNCYGHSRTASWSTVNNSQTCFFARLSPNRRAISPNRNLKGTNHLPYDKRPEVADKLAYKSRAAILLPNETTRQTS</sequence>
<keyword evidence="1" id="KW-0175">Coiled coil</keyword>
<keyword evidence="3" id="KW-1133">Transmembrane helix</keyword>
<organism evidence="4 5">
    <name type="scientific">Sinanodonta woodiana</name>
    <name type="common">Chinese pond mussel</name>
    <name type="synonym">Anodonta woodiana</name>
    <dbReference type="NCBI Taxonomy" id="1069815"/>
    <lineage>
        <taxon>Eukaryota</taxon>
        <taxon>Metazoa</taxon>
        <taxon>Spiralia</taxon>
        <taxon>Lophotrochozoa</taxon>
        <taxon>Mollusca</taxon>
        <taxon>Bivalvia</taxon>
        <taxon>Autobranchia</taxon>
        <taxon>Heteroconchia</taxon>
        <taxon>Palaeoheterodonta</taxon>
        <taxon>Unionida</taxon>
        <taxon>Unionoidea</taxon>
        <taxon>Unionidae</taxon>
        <taxon>Unioninae</taxon>
        <taxon>Sinanodonta</taxon>
    </lineage>
</organism>
<gene>
    <name evidence="4" type="ORF">ACJMK2_028736</name>
</gene>
<proteinExistence type="predicted"/>
<protein>
    <submittedName>
        <fullName evidence="4">Uncharacterized protein</fullName>
    </submittedName>
</protein>
<keyword evidence="5" id="KW-1185">Reference proteome</keyword>
<reference evidence="4 5" key="1">
    <citation type="submission" date="2024-11" db="EMBL/GenBank/DDBJ databases">
        <title>Chromosome-level genome assembly of the freshwater bivalve Anodonta woodiana.</title>
        <authorList>
            <person name="Chen X."/>
        </authorList>
    </citation>
    <scope>NUCLEOTIDE SEQUENCE [LARGE SCALE GENOMIC DNA]</scope>
    <source>
        <strain evidence="4">MN2024</strain>
        <tissue evidence="4">Gills</tissue>
    </source>
</reference>
<feature type="region of interest" description="Disordered" evidence="2">
    <location>
        <begin position="1307"/>
        <end position="1327"/>
    </location>
</feature>
<accession>A0ABD3X8I6</accession>
<feature type="coiled-coil region" evidence="1">
    <location>
        <begin position="1614"/>
        <end position="1666"/>
    </location>
</feature>
<keyword evidence="3" id="KW-0812">Transmembrane</keyword>
<keyword evidence="3" id="KW-0472">Membrane</keyword>
<dbReference type="CDD" id="cd22823">
    <property type="entry name" value="Gal_Rha_Lectin"/>
    <property type="match status" value="1"/>
</dbReference>
<name>A0ABD3X8I6_SINWO</name>
<evidence type="ECO:0000313" key="5">
    <source>
        <dbReference type="Proteomes" id="UP001634394"/>
    </source>
</evidence>
<feature type="region of interest" description="Disordered" evidence="2">
    <location>
        <begin position="1345"/>
        <end position="1368"/>
    </location>
</feature>
<evidence type="ECO:0000256" key="1">
    <source>
        <dbReference type="SAM" id="Coils"/>
    </source>
</evidence>
<dbReference type="EMBL" id="JBJQND010000003">
    <property type="protein sequence ID" value="KAL3882387.1"/>
    <property type="molecule type" value="Genomic_DNA"/>
</dbReference>